<comment type="subcellular location">
    <subcellularLocation>
        <location evidence="1">Plastid</location>
        <location evidence="1">Chloroplast thylakoid membrane</location>
        <topology evidence="1">Multi-pass membrane protein</topology>
    </subcellularLocation>
</comment>
<evidence type="ECO:0000313" key="4">
    <source>
        <dbReference type="Proteomes" id="UP000015106"/>
    </source>
</evidence>
<evidence type="ECO:0000256" key="1">
    <source>
        <dbReference type="ARBA" id="ARBA00004454"/>
    </source>
</evidence>
<name>A0A8R7UJU1_TRIUA</name>
<keyword evidence="2" id="KW-1133">Transmembrane helix</keyword>
<protein>
    <submittedName>
        <fullName evidence="3">Uncharacterized protein</fullName>
    </submittedName>
</protein>
<dbReference type="GO" id="GO:0009535">
    <property type="term" value="C:chloroplast thylakoid membrane"/>
    <property type="evidence" value="ECO:0007669"/>
    <property type="project" value="UniProtKB-SubCell"/>
</dbReference>
<dbReference type="Proteomes" id="UP000015106">
    <property type="component" value="Chromosome 5"/>
</dbReference>
<dbReference type="AlphaFoldDB" id="A0A8R7UJU1"/>
<keyword evidence="4" id="KW-1185">Reference proteome</keyword>
<evidence type="ECO:0000256" key="2">
    <source>
        <dbReference type="SAM" id="Phobius"/>
    </source>
</evidence>
<dbReference type="InterPro" id="IPR002208">
    <property type="entry name" value="SecY/SEC61-alpha"/>
</dbReference>
<keyword evidence="2" id="KW-0472">Membrane</keyword>
<feature type="transmembrane region" description="Helical" evidence="2">
    <location>
        <begin position="16"/>
        <end position="36"/>
    </location>
</feature>
<keyword evidence="2" id="KW-0812">Transmembrane</keyword>
<organism evidence="3 4">
    <name type="scientific">Triticum urartu</name>
    <name type="common">Red wild einkorn</name>
    <name type="synonym">Crithodium urartu</name>
    <dbReference type="NCBI Taxonomy" id="4572"/>
    <lineage>
        <taxon>Eukaryota</taxon>
        <taxon>Viridiplantae</taxon>
        <taxon>Streptophyta</taxon>
        <taxon>Embryophyta</taxon>
        <taxon>Tracheophyta</taxon>
        <taxon>Spermatophyta</taxon>
        <taxon>Magnoliopsida</taxon>
        <taxon>Liliopsida</taxon>
        <taxon>Poales</taxon>
        <taxon>Poaceae</taxon>
        <taxon>BOP clade</taxon>
        <taxon>Pooideae</taxon>
        <taxon>Triticodae</taxon>
        <taxon>Triticeae</taxon>
        <taxon>Triticinae</taxon>
        <taxon>Triticum</taxon>
    </lineage>
</organism>
<dbReference type="InterPro" id="IPR023201">
    <property type="entry name" value="SecY_dom_sf"/>
</dbReference>
<reference evidence="3" key="3">
    <citation type="submission" date="2022-06" db="UniProtKB">
        <authorList>
            <consortium name="EnsemblPlants"/>
        </authorList>
    </citation>
    <scope>IDENTIFICATION</scope>
</reference>
<dbReference type="EnsemblPlants" id="TuG1812G0500003136.01.T01">
    <property type="protein sequence ID" value="TuG1812G0500003136.01.T01"/>
    <property type="gene ID" value="TuG1812G0500003136.01"/>
</dbReference>
<sequence>ATLFWRAFRDGAHGNLAATFAFFLLVCGLQGLHVALPLTDDAPAARFQSNYSISISYLAYAPIIFQATLVACTYTFSEQLFTVFCGNKIVNLLGKWERSKRFAGFIPVSGVAYYLTTPPTLADAARDPVHACLYAALLLMGCA</sequence>
<dbReference type="Gramene" id="TuG1812G0500003136.01.T01">
    <property type="protein sequence ID" value="TuG1812G0500003136.01.T01"/>
    <property type="gene ID" value="TuG1812G0500003136.01"/>
</dbReference>
<accession>A0A8R7UJU1</accession>
<reference evidence="3" key="2">
    <citation type="submission" date="2018-03" db="EMBL/GenBank/DDBJ databases">
        <title>The Triticum urartu genome reveals the dynamic nature of wheat genome evolution.</title>
        <authorList>
            <person name="Ling H."/>
            <person name="Ma B."/>
            <person name="Shi X."/>
            <person name="Liu H."/>
            <person name="Dong L."/>
            <person name="Sun H."/>
            <person name="Cao Y."/>
            <person name="Gao Q."/>
            <person name="Zheng S."/>
            <person name="Li Y."/>
            <person name="Yu Y."/>
            <person name="Du H."/>
            <person name="Qi M."/>
            <person name="Li Y."/>
            <person name="Yu H."/>
            <person name="Cui Y."/>
            <person name="Wang N."/>
            <person name="Chen C."/>
            <person name="Wu H."/>
            <person name="Zhao Y."/>
            <person name="Zhang J."/>
            <person name="Li Y."/>
            <person name="Zhou W."/>
            <person name="Zhang B."/>
            <person name="Hu W."/>
            <person name="Eijk M."/>
            <person name="Tang J."/>
            <person name="Witsenboer H."/>
            <person name="Zhao S."/>
            <person name="Li Z."/>
            <person name="Zhang A."/>
            <person name="Wang D."/>
            <person name="Liang C."/>
        </authorList>
    </citation>
    <scope>NUCLEOTIDE SEQUENCE [LARGE SCALE GENOMIC DNA]</scope>
    <source>
        <strain evidence="3">cv. G1812</strain>
    </source>
</reference>
<dbReference type="SUPFAM" id="SSF103491">
    <property type="entry name" value="Preprotein translocase SecY subunit"/>
    <property type="match status" value="1"/>
</dbReference>
<feature type="transmembrane region" description="Helical" evidence="2">
    <location>
        <begin position="57"/>
        <end position="76"/>
    </location>
</feature>
<dbReference type="PANTHER" id="PTHR10906">
    <property type="entry name" value="SECY/SEC61-ALPHA FAMILY MEMBER"/>
    <property type="match status" value="1"/>
</dbReference>
<dbReference type="GO" id="GO:0015031">
    <property type="term" value="P:protein transport"/>
    <property type="evidence" value="ECO:0007669"/>
    <property type="project" value="InterPro"/>
</dbReference>
<reference evidence="4" key="1">
    <citation type="journal article" date="2013" name="Nature">
        <title>Draft genome of the wheat A-genome progenitor Triticum urartu.</title>
        <authorList>
            <person name="Ling H.Q."/>
            <person name="Zhao S."/>
            <person name="Liu D."/>
            <person name="Wang J."/>
            <person name="Sun H."/>
            <person name="Zhang C."/>
            <person name="Fan H."/>
            <person name="Li D."/>
            <person name="Dong L."/>
            <person name="Tao Y."/>
            <person name="Gao C."/>
            <person name="Wu H."/>
            <person name="Li Y."/>
            <person name="Cui Y."/>
            <person name="Guo X."/>
            <person name="Zheng S."/>
            <person name="Wang B."/>
            <person name="Yu K."/>
            <person name="Liang Q."/>
            <person name="Yang W."/>
            <person name="Lou X."/>
            <person name="Chen J."/>
            <person name="Feng M."/>
            <person name="Jian J."/>
            <person name="Zhang X."/>
            <person name="Luo G."/>
            <person name="Jiang Y."/>
            <person name="Liu J."/>
            <person name="Wang Z."/>
            <person name="Sha Y."/>
            <person name="Zhang B."/>
            <person name="Wu H."/>
            <person name="Tang D."/>
            <person name="Shen Q."/>
            <person name="Xue P."/>
            <person name="Zou S."/>
            <person name="Wang X."/>
            <person name="Liu X."/>
            <person name="Wang F."/>
            <person name="Yang Y."/>
            <person name="An X."/>
            <person name="Dong Z."/>
            <person name="Zhang K."/>
            <person name="Zhang X."/>
            <person name="Luo M.C."/>
            <person name="Dvorak J."/>
            <person name="Tong Y."/>
            <person name="Wang J."/>
            <person name="Yang H."/>
            <person name="Li Z."/>
            <person name="Wang D."/>
            <person name="Zhang A."/>
            <person name="Wang J."/>
        </authorList>
    </citation>
    <scope>NUCLEOTIDE SEQUENCE</scope>
    <source>
        <strain evidence="4">cv. G1812</strain>
    </source>
</reference>
<dbReference type="Gene3D" id="1.10.3370.10">
    <property type="entry name" value="SecY subunit domain"/>
    <property type="match status" value="1"/>
</dbReference>
<proteinExistence type="predicted"/>
<evidence type="ECO:0000313" key="3">
    <source>
        <dbReference type="EnsemblPlants" id="TuG1812G0500003136.01.T01"/>
    </source>
</evidence>